<dbReference type="Proteomes" id="UP000015354">
    <property type="component" value="Unassembled WGS sequence"/>
</dbReference>
<dbReference type="EMBL" id="ATMH01008123">
    <property type="protein sequence ID" value="EPY22798.1"/>
    <property type="molecule type" value="Genomic_DNA"/>
</dbReference>
<protein>
    <submittedName>
        <fullName evidence="1">Uncharacterized protein</fullName>
    </submittedName>
</protein>
<reference evidence="1 4" key="1">
    <citation type="journal article" date="2013" name="PLoS ONE">
        <title>Predicting the Proteins of Angomonas deanei, Strigomonas culicis and Their Respective Endosymbionts Reveals New Aspects of the Trypanosomatidae Family.</title>
        <authorList>
            <person name="Motta M.C."/>
            <person name="Martins A.C."/>
            <person name="de Souza S.S."/>
            <person name="Catta-Preta C.M."/>
            <person name="Silva R."/>
            <person name="Klein C.C."/>
            <person name="de Almeida L.G."/>
            <person name="de Lima Cunha O."/>
            <person name="Ciapina L.P."/>
            <person name="Brocchi M."/>
            <person name="Colabardini A.C."/>
            <person name="de Araujo Lima B."/>
            <person name="Machado C.R."/>
            <person name="de Almeida Soares C.M."/>
            <person name="Probst C.M."/>
            <person name="de Menezes C.B."/>
            <person name="Thompson C.E."/>
            <person name="Bartholomeu D.C."/>
            <person name="Gradia D.F."/>
            <person name="Pavoni D.P."/>
            <person name="Grisard E.C."/>
            <person name="Fantinatti-Garboggini F."/>
            <person name="Marchini F.K."/>
            <person name="Rodrigues-Luiz G.F."/>
            <person name="Wagner G."/>
            <person name="Goldman G.H."/>
            <person name="Fietto J.L."/>
            <person name="Elias M.C."/>
            <person name="Goldman M.H."/>
            <person name="Sagot M.F."/>
            <person name="Pereira M."/>
            <person name="Stoco P.H."/>
            <person name="de Mendonca-Neto R.P."/>
            <person name="Teixeira S.M."/>
            <person name="Maciel T.E."/>
            <person name="de Oliveira Mendes T.A."/>
            <person name="Urmenyi T.P."/>
            <person name="de Souza W."/>
            <person name="Schenkman S."/>
            <person name="de Vasconcelos A.T."/>
        </authorList>
    </citation>
    <scope>NUCLEOTIDE SEQUENCE [LARGE SCALE GENOMIC DNA]</scope>
</reference>
<evidence type="ECO:0000313" key="1">
    <source>
        <dbReference type="EMBL" id="EPY22798.1"/>
    </source>
</evidence>
<dbReference type="EMBL" id="ATMH01004353">
    <property type="protein sequence ID" value="EPY29668.1"/>
    <property type="molecule type" value="Genomic_DNA"/>
</dbReference>
<proteinExistence type="predicted"/>
<dbReference type="OrthoDB" id="276080at2759"/>
<organism evidence="1 4">
    <name type="scientific">Strigomonas culicis</name>
    <dbReference type="NCBI Taxonomy" id="28005"/>
    <lineage>
        <taxon>Eukaryota</taxon>
        <taxon>Discoba</taxon>
        <taxon>Euglenozoa</taxon>
        <taxon>Kinetoplastea</taxon>
        <taxon>Metakinetoplastina</taxon>
        <taxon>Trypanosomatida</taxon>
        <taxon>Trypanosomatidae</taxon>
        <taxon>Strigomonadinae</taxon>
        <taxon>Strigomonas</taxon>
    </lineage>
</organism>
<evidence type="ECO:0000313" key="4">
    <source>
        <dbReference type="Proteomes" id="UP000015354"/>
    </source>
</evidence>
<name>S9U1J8_9TRYP</name>
<keyword evidence="4" id="KW-1185">Reference proteome</keyword>
<dbReference type="AlphaFoldDB" id="S9U1J8"/>
<reference evidence="1" key="2">
    <citation type="submission" date="2013-03" db="EMBL/GenBank/DDBJ databases">
        <authorList>
            <person name="Motta M.C.M."/>
            <person name="Martins A.C.A."/>
            <person name="Preta C.M.C.C."/>
            <person name="Silva R."/>
            <person name="de Souza S.S."/>
            <person name="Klein C.C."/>
            <person name="de Almeida L.G.P."/>
            <person name="Cunha O.L."/>
            <person name="Colabardini A.C."/>
            <person name="Lima B.A."/>
            <person name="Machado C.R."/>
            <person name="Soares C.M.A."/>
            <person name="de Menezes C.B.A."/>
            <person name="Bartolomeu D.C."/>
            <person name="Grisard E.C."/>
            <person name="Fantinatti-Garboggini F."/>
            <person name="Rodrigues-Luiz G.F."/>
            <person name="Wagner G."/>
            <person name="Goldman G.H."/>
            <person name="Fietto J.L.R."/>
            <person name="Ciapina L.P."/>
            <person name="Brocchi M."/>
            <person name="Elias M.C."/>
            <person name="Goldman M.H.S."/>
            <person name="Sagot M.-F."/>
            <person name="Pereira M."/>
            <person name="Stoco P.H."/>
            <person name="Teixeira S.M.R."/>
            <person name="de Mendonca-Neto R.P."/>
            <person name="Maciel T.E.F."/>
            <person name="Mendes T.A.O."/>
            <person name="Urmenyi T.P."/>
            <person name="Teixeira M.M.G."/>
            <person name="de Camargo E.F.P."/>
            <person name="de Sousa W."/>
            <person name="Schenkman S."/>
            <person name="de Vasconcelos A.T.R."/>
        </authorList>
    </citation>
    <scope>NUCLEOTIDE SEQUENCE</scope>
</reference>
<comment type="caution">
    <text evidence="1">The sequence shown here is derived from an EMBL/GenBank/DDBJ whole genome shotgun (WGS) entry which is preliminary data.</text>
</comment>
<evidence type="ECO:0000313" key="3">
    <source>
        <dbReference type="EMBL" id="EPY30219.1"/>
    </source>
</evidence>
<dbReference type="EMBL" id="ATMH01004176">
    <property type="protein sequence ID" value="EPY30219.1"/>
    <property type="molecule type" value="Genomic_DNA"/>
</dbReference>
<sequence length="440" mass="49744">MFPGLTADMTAVPYRVFLGTLPALGVEQRFLRQLQAVFPWYTSRKRVKEQANEYIEIDLASCDPELLLRYTHVYYVRRQLYEELMEKQLTLIETGKATRVPDPALQACLLDCNSRVAPRLEYERFLLAQAKRGCCVPGRRELAPDAPLDAHDLLCMMRVVEEDACGIADAEMQAKSFLPRDVVEGKARALAAMLVGGEAPRLDKKEAKLLQRMIPADYTKVGSIEKLRPLDVTALYRFTGERTCRVPAEAFFKRSLYGHVFRKYATDPAYLRSISMYWARQSGLDPVSPLSTMPHELALAVAQQQTLFPALRFRAQYLYTSPDVARQQWRVESVVPLLSLFPVFGAHAAEDLAASVIVEHEWRKLQLKDDENPTQENVVRHVRRVVDEVSALYDSNLDGVLRRVEEGVKAVCPPLSEVEITTMRDGLAQKTVEEGAEANA</sequence>
<evidence type="ECO:0000313" key="2">
    <source>
        <dbReference type="EMBL" id="EPY29668.1"/>
    </source>
</evidence>
<accession>S9U1J8</accession>
<gene>
    <name evidence="3" type="ORF">STCU_04176</name>
    <name evidence="2" type="ORF">STCU_04353</name>
    <name evidence="1" type="ORF">STCU_08123</name>
</gene>